<proteinExistence type="predicted"/>
<sequence length="122" mass="13272">MTGRAAELCDVLQLCLTFATSGSADQQAAVILEGRAALDELRQLFAARQWPRVVRGGLPPGPHFLQLDDRALIGLLADTQDAYGELRARTRLLESRLRTCRELLEAAITAASDTPDLPEDDA</sequence>
<accession>A0ABT9IGW9</accession>
<dbReference type="EMBL" id="JASNFN010000031">
    <property type="protein sequence ID" value="MDP5184833.1"/>
    <property type="molecule type" value="Genomic_DNA"/>
</dbReference>
<name>A0ABT9IGW9_9ACTN</name>
<comment type="caution">
    <text evidence="1">The sequence shown here is derived from an EMBL/GenBank/DDBJ whole genome shotgun (WGS) entry which is preliminary data.</text>
</comment>
<protein>
    <submittedName>
        <fullName evidence="1">Uncharacterized protein</fullName>
    </submittedName>
</protein>
<reference evidence="2" key="1">
    <citation type="submission" date="2023-05" db="EMBL/GenBank/DDBJ databases">
        <title>Draft genome of Pseudofrankia sp. BMG5.37.</title>
        <authorList>
            <person name="Gtari M."/>
            <person name="Ghodhbane F."/>
            <person name="Sbissi I."/>
        </authorList>
    </citation>
    <scope>NUCLEOTIDE SEQUENCE [LARGE SCALE GENOMIC DNA]</scope>
    <source>
        <strain evidence="2">BMG 814</strain>
    </source>
</reference>
<gene>
    <name evidence="1" type="ORF">QOZ88_19550</name>
</gene>
<evidence type="ECO:0000313" key="1">
    <source>
        <dbReference type="EMBL" id="MDP5184833.1"/>
    </source>
</evidence>
<dbReference type="RefSeq" id="WP_306001376.1">
    <property type="nucleotide sequence ID" value="NZ_JASNFN010000031.1"/>
</dbReference>
<dbReference type="Proteomes" id="UP001233673">
    <property type="component" value="Unassembled WGS sequence"/>
</dbReference>
<evidence type="ECO:0000313" key="2">
    <source>
        <dbReference type="Proteomes" id="UP001233673"/>
    </source>
</evidence>
<keyword evidence="2" id="KW-1185">Reference proteome</keyword>
<organism evidence="1 2">
    <name type="scientific">Blastococcus carthaginiensis</name>
    <dbReference type="NCBI Taxonomy" id="3050034"/>
    <lineage>
        <taxon>Bacteria</taxon>
        <taxon>Bacillati</taxon>
        <taxon>Actinomycetota</taxon>
        <taxon>Actinomycetes</taxon>
        <taxon>Geodermatophilales</taxon>
        <taxon>Geodermatophilaceae</taxon>
        <taxon>Blastococcus</taxon>
    </lineage>
</organism>